<proteinExistence type="predicted"/>
<sequence length="143" mass="15674">MRSSCWRPAAGFTGSPPPHLVTESLTTSVLVPLQVQPAPPPPPFSCSRGSSLATFISCVAMELQSEAERQESERMRAEGPLCALCDDAAAEMLEMPAADIRKHAVGHQTRREQRVDVETTSEGPDLLFNFTLKLQEKYAAAFW</sequence>
<gene>
    <name evidence="1" type="ORF">ILYODFUR_023068</name>
</gene>
<keyword evidence="2" id="KW-1185">Reference proteome</keyword>
<reference evidence="1 2" key="1">
    <citation type="submission" date="2021-06" db="EMBL/GenBank/DDBJ databases">
        <authorList>
            <person name="Palmer J.M."/>
        </authorList>
    </citation>
    <scope>NUCLEOTIDE SEQUENCE [LARGE SCALE GENOMIC DNA]</scope>
    <source>
        <strain evidence="2">if_2019</strain>
        <tissue evidence="1">Muscle</tissue>
    </source>
</reference>
<dbReference type="EMBL" id="JAHRIQ010014185">
    <property type="protein sequence ID" value="MEQ2225977.1"/>
    <property type="molecule type" value="Genomic_DNA"/>
</dbReference>
<dbReference type="Proteomes" id="UP001482620">
    <property type="component" value="Unassembled WGS sequence"/>
</dbReference>
<evidence type="ECO:0000313" key="2">
    <source>
        <dbReference type="Proteomes" id="UP001482620"/>
    </source>
</evidence>
<protein>
    <submittedName>
        <fullName evidence="1">Uncharacterized protein</fullName>
    </submittedName>
</protein>
<organism evidence="1 2">
    <name type="scientific">Ilyodon furcidens</name>
    <name type="common">goldbreast splitfin</name>
    <dbReference type="NCBI Taxonomy" id="33524"/>
    <lineage>
        <taxon>Eukaryota</taxon>
        <taxon>Metazoa</taxon>
        <taxon>Chordata</taxon>
        <taxon>Craniata</taxon>
        <taxon>Vertebrata</taxon>
        <taxon>Euteleostomi</taxon>
        <taxon>Actinopterygii</taxon>
        <taxon>Neopterygii</taxon>
        <taxon>Teleostei</taxon>
        <taxon>Neoteleostei</taxon>
        <taxon>Acanthomorphata</taxon>
        <taxon>Ovalentaria</taxon>
        <taxon>Atherinomorphae</taxon>
        <taxon>Cyprinodontiformes</taxon>
        <taxon>Goodeidae</taxon>
        <taxon>Ilyodon</taxon>
    </lineage>
</organism>
<evidence type="ECO:0000313" key="1">
    <source>
        <dbReference type="EMBL" id="MEQ2225977.1"/>
    </source>
</evidence>
<comment type="caution">
    <text evidence="1">The sequence shown here is derived from an EMBL/GenBank/DDBJ whole genome shotgun (WGS) entry which is preliminary data.</text>
</comment>
<accession>A0ABV0SZD9</accession>
<name>A0ABV0SZD9_9TELE</name>